<feature type="chain" id="PRO_5015478398" evidence="1">
    <location>
        <begin position="23"/>
        <end position="151"/>
    </location>
</feature>
<evidence type="ECO:0000256" key="1">
    <source>
        <dbReference type="SAM" id="SignalP"/>
    </source>
</evidence>
<proteinExistence type="predicted"/>
<accession>A0A2S8FF75</accession>
<evidence type="ECO:0000313" key="2">
    <source>
        <dbReference type="EMBL" id="PQO30730.1"/>
    </source>
</evidence>
<protein>
    <submittedName>
        <fullName evidence="2">Uncharacterized protein</fullName>
    </submittedName>
</protein>
<dbReference type="AlphaFoldDB" id="A0A2S8FF75"/>
<name>A0A2S8FF75_9BACT</name>
<dbReference type="Proteomes" id="UP000240009">
    <property type="component" value="Unassembled WGS sequence"/>
</dbReference>
<reference evidence="2 3" key="1">
    <citation type="submission" date="2018-02" db="EMBL/GenBank/DDBJ databases">
        <title>Comparative genomes isolates from brazilian mangrove.</title>
        <authorList>
            <person name="Araujo J.E."/>
            <person name="Taketani R.G."/>
            <person name="Silva M.C.P."/>
            <person name="Loureco M.V."/>
            <person name="Andreote F.D."/>
        </authorList>
    </citation>
    <scope>NUCLEOTIDE SEQUENCE [LARGE SCALE GENOMIC DNA]</scope>
    <source>
        <strain evidence="2 3">HEX-2 MGV</strain>
    </source>
</reference>
<gene>
    <name evidence="2" type="ORF">C5Y96_14820</name>
</gene>
<evidence type="ECO:0000313" key="3">
    <source>
        <dbReference type="Proteomes" id="UP000240009"/>
    </source>
</evidence>
<dbReference type="EMBL" id="PUIA01000038">
    <property type="protein sequence ID" value="PQO30730.1"/>
    <property type="molecule type" value="Genomic_DNA"/>
</dbReference>
<sequence>MRTILSAVLLAIVISASTLVVAQETLPPATEPVAPVKSPNADKIRELMVQKRDALNEYYKVVYAKYLAGQIAIVEVYDAESNLMSAKLDLAESPEERMELHQARVKLLKEQEKKLYAYTQSGQLPAGEHLQGKSRRIAAEIELLQEEDRQR</sequence>
<comment type="caution">
    <text evidence="2">The sequence shown here is derived from an EMBL/GenBank/DDBJ whole genome shotgun (WGS) entry which is preliminary data.</text>
</comment>
<feature type="signal peptide" evidence="1">
    <location>
        <begin position="1"/>
        <end position="22"/>
    </location>
</feature>
<dbReference type="OrthoDB" id="9902955at2"/>
<keyword evidence="1" id="KW-0732">Signal</keyword>
<dbReference type="RefSeq" id="WP_105354751.1">
    <property type="nucleotide sequence ID" value="NZ_PUIA01000038.1"/>
</dbReference>
<organism evidence="2 3">
    <name type="scientific">Blastopirellula marina</name>
    <dbReference type="NCBI Taxonomy" id="124"/>
    <lineage>
        <taxon>Bacteria</taxon>
        <taxon>Pseudomonadati</taxon>
        <taxon>Planctomycetota</taxon>
        <taxon>Planctomycetia</taxon>
        <taxon>Pirellulales</taxon>
        <taxon>Pirellulaceae</taxon>
        <taxon>Blastopirellula</taxon>
    </lineage>
</organism>